<reference evidence="6" key="1">
    <citation type="journal article" date="2019" name="Beilstein J. Org. Chem.">
        <title>Nanangenines: drimane sesquiterpenoids as the dominant metabolite cohort of a novel Australian fungus, Aspergillus nanangensis.</title>
        <authorList>
            <person name="Lacey H.J."/>
            <person name="Gilchrist C.L.M."/>
            <person name="Crombie A."/>
            <person name="Kalaitzis J.A."/>
            <person name="Vuong D."/>
            <person name="Rutledge P.J."/>
            <person name="Turner P."/>
            <person name="Pitt J.I."/>
            <person name="Lacey E."/>
            <person name="Chooi Y.H."/>
            <person name="Piggott A.M."/>
        </authorList>
    </citation>
    <scope>NUCLEOTIDE SEQUENCE</scope>
    <source>
        <strain evidence="6">MST-FP2251</strain>
    </source>
</reference>
<name>A0AAD4GPI7_ASPNN</name>
<dbReference type="SUPFAM" id="SSF56281">
    <property type="entry name" value="Metallo-hydrolase/oxidoreductase"/>
    <property type="match status" value="1"/>
</dbReference>
<comment type="caution">
    <text evidence="6">The sequence shown here is derived from an EMBL/GenBank/DDBJ whole genome shotgun (WGS) entry which is preliminary data.</text>
</comment>
<feature type="domain" description="Metallo-beta-lactamase" evidence="5">
    <location>
        <begin position="48"/>
        <end position="264"/>
    </location>
</feature>
<protein>
    <recommendedName>
        <fullName evidence="5">Metallo-beta-lactamase domain-containing protein</fullName>
    </recommendedName>
</protein>
<accession>A0AAD4GPI7</accession>
<keyword evidence="4" id="KW-0862">Zinc</keyword>
<keyword evidence="2" id="KW-0479">Metal-binding</keyword>
<gene>
    <name evidence="6" type="ORF">FE257_001705</name>
</gene>
<dbReference type="InterPro" id="IPR051013">
    <property type="entry name" value="MBL_superfamily_lactonases"/>
</dbReference>
<keyword evidence="3" id="KW-0378">Hydrolase</keyword>
<proteinExistence type="inferred from homology"/>
<dbReference type="AlphaFoldDB" id="A0AAD4GPI7"/>
<evidence type="ECO:0000313" key="7">
    <source>
        <dbReference type="Proteomes" id="UP001194746"/>
    </source>
</evidence>
<comment type="similarity">
    <text evidence="1">Belongs to the metallo-beta-lactamase superfamily.</text>
</comment>
<dbReference type="Gene3D" id="3.60.15.10">
    <property type="entry name" value="Ribonuclease Z/Hydroxyacylglutathione hydrolase-like"/>
    <property type="match status" value="1"/>
</dbReference>
<evidence type="ECO:0000256" key="1">
    <source>
        <dbReference type="ARBA" id="ARBA00007749"/>
    </source>
</evidence>
<dbReference type="InterPro" id="IPR036866">
    <property type="entry name" value="RibonucZ/Hydroxyglut_hydro"/>
</dbReference>
<dbReference type="EMBL" id="VCAU01000120">
    <property type="protein sequence ID" value="KAF9884517.1"/>
    <property type="molecule type" value="Genomic_DNA"/>
</dbReference>
<evidence type="ECO:0000256" key="3">
    <source>
        <dbReference type="ARBA" id="ARBA00022801"/>
    </source>
</evidence>
<organism evidence="6 7">
    <name type="scientific">Aspergillus nanangensis</name>
    <dbReference type="NCBI Taxonomy" id="2582783"/>
    <lineage>
        <taxon>Eukaryota</taxon>
        <taxon>Fungi</taxon>
        <taxon>Dikarya</taxon>
        <taxon>Ascomycota</taxon>
        <taxon>Pezizomycotina</taxon>
        <taxon>Eurotiomycetes</taxon>
        <taxon>Eurotiomycetidae</taxon>
        <taxon>Eurotiales</taxon>
        <taxon>Aspergillaceae</taxon>
        <taxon>Aspergillus</taxon>
        <taxon>Aspergillus subgen. Circumdati</taxon>
    </lineage>
</organism>
<evidence type="ECO:0000259" key="5">
    <source>
        <dbReference type="SMART" id="SM00849"/>
    </source>
</evidence>
<keyword evidence="7" id="KW-1185">Reference proteome</keyword>
<evidence type="ECO:0000256" key="2">
    <source>
        <dbReference type="ARBA" id="ARBA00022723"/>
    </source>
</evidence>
<dbReference type="PANTHER" id="PTHR42978:SF5">
    <property type="entry name" value="METALLO-BETA-LACTAMASE DOMAIN-CONTAINING PROTEIN"/>
    <property type="match status" value="1"/>
</dbReference>
<dbReference type="Pfam" id="PF00753">
    <property type="entry name" value="Lactamase_B"/>
    <property type="match status" value="1"/>
</dbReference>
<reference evidence="6" key="2">
    <citation type="submission" date="2020-02" db="EMBL/GenBank/DDBJ databases">
        <authorList>
            <person name="Gilchrist C.L.M."/>
            <person name="Chooi Y.-H."/>
        </authorList>
    </citation>
    <scope>NUCLEOTIDE SEQUENCE</scope>
    <source>
        <strain evidence="6">MST-FP2251</strain>
    </source>
</reference>
<dbReference type="SMART" id="SM00849">
    <property type="entry name" value="Lactamase_B"/>
    <property type="match status" value="1"/>
</dbReference>
<evidence type="ECO:0000256" key="4">
    <source>
        <dbReference type="ARBA" id="ARBA00022833"/>
    </source>
</evidence>
<dbReference type="GO" id="GO:0016787">
    <property type="term" value="F:hydrolase activity"/>
    <property type="evidence" value="ECO:0007669"/>
    <property type="project" value="UniProtKB-KW"/>
</dbReference>
<dbReference type="PANTHER" id="PTHR42978">
    <property type="entry name" value="QUORUM-QUENCHING LACTONASE YTNP-RELATED-RELATED"/>
    <property type="match status" value="1"/>
</dbReference>
<dbReference type="GO" id="GO:0046872">
    <property type="term" value="F:metal ion binding"/>
    <property type="evidence" value="ECO:0007669"/>
    <property type="project" value="UniProtKB-KW"/>
</dbReference>
<dbReference type="CDD" id="cd07730">
    <property type="entry name" value="metallo-hydrolase-like_MBL-fold"/>
    <property type="match status" value="1"/>
</dbReference>
<evidence type="ECO:0000313" key="6">
    <source>
        <dbReference type="EMBL" id="KAF9884517.1"/>
    </source>
</evidence>
<dbReference type="Proteomes" id="UP001194746">
    <property type="component" value="Unassembled WGS sequence"/>
</dbReference>
<sequence length="367" mass="40602">MSAPSFAIPPGACATVKVIDNNSKLGNLSTSIAVGPPIPGFDTFPTLPSLCFLIENPQGRKILYDLGIRPDWRKLPPVTVNRLESSPWELSADRHVADILKEHGVYEKDVEAIVWSHWHWDHIGCPSTFPSTTDLIVGPGFTEAFLPGYPANKNSPILESDYRDRRLIELDFSRSDCVQVGRMRACDYFGDGSFFILDAPGHAVGHLCGLVRTTTSPDTFVFLAGDAVHHQAELRPSPNLPIPSSISPHPLKPLDPVGSFCPGHILDDLQTARGLKPGEPFLNPLIGNCLDDVMLTIGKVQDLDHRENVLVILAHDTQVTKIVDLFPASINRWQAEGWGSLSRWCFLQDFDYFIRSAIEDQKDVHVT</sequence>
<dbReference type="InterPro" id="IPR001279">
    <property type="entry name" value="Metallo-B-lactamas"/>
</dbReference>